<dbReference type="AlphaFoldDB" id="A0AA88GCF1"/>
<proteinExistence type="predicted"/>
<dbReference type="GeneID" id="68105454"/>
<dbReference type="RefSeq" id="XP_044542144.1">
    <property type="nucleotide sequence ID" value="XM_044688830.1"/>
</dbReference>
<evidence type="ECO:0000313" key="2">
    <source>
        <dbReference type="Proteomes" id="UP000816034"/>
    </source>
</evidence>
<dbReference type="EMBL" id="PYSW02000063">
    <property type="protein sequence ID" value="KAG2372970.1"/>
    <property type="molecule type" value="Genomic_DNA"/>
</dbReference>
<protein>
    <submittedName>
        <fullName evidence="1">Uncharacterized protein</fullName>
    </submittedName>
</protein>
<keyword evidence="2" id="KW-1185">Reference proteome</keyword>
<sequence length="501" mass="58104">MSRQETSVVKEDELQTTTTCDTQDLEEPIPMKHKPTILEEFLTSSYHSYVEVIKPFEMNHRSDFEKLSALLARKSTASKTQHQSLVERLETLLEKVSVSSLSGVDDHKSLSTSLNHSFFEFRNIRDMFNNDIDSNMSIVSEEDVAILASHCLYMLEYYNTISSEFRDQKKLLLVLRVIVNYSENNPTTNTLRREQLKRRAKFMNHILSESERFQQLLCKFMTFSNDPNDKVQYLCAKCLSNFMKNQSKVLNQNEGVTGQQQQKKVFALNVDTLRVIGMCLETLCDKLLVKNAETFVHVHFYQLLINILYDHYIELHGVEMSIRHEEPSRQEVVDLYVHTQVKKLLNCTNQNSTFVKCLSLIQKHVEKMITSNESDSCALNSNDISKLVRSLLHEEANVIQLASELLLRFSDTLTEENKETIVTCLFSHNLVCFNRNQTQSAYKASVNALIEWSTRDTYLEEKLSSFVNDPVVAESYDRAIVSIRNDREQYKLHCDRVKRLV</sequence>
<dbReference type="SUPFAM" id="SSF48371">
    <property type="entry name" value="ARM repeat"/>
    <property type="match status" value="2"/>
</dbReference>
<organism evidence="1 2">
    <name type="scientific">Naegleria lovaniensis</name>
    <name type="common">Amoeba</name>
    <dbReference type="NCBI Taxonomy" id="51637"/>
    <lineage>
        <taxon>Eukaryota</taxon>
        <taxon>Discoba</taxon>
        <taxon>Heterolobosea</taxon>
        <taxon>Tetramitia</taxon>
        <taxon>Eutetramitia</taxon>
        <taxon>Vahlkampfiidae</taxon>
        <taxon>Naegleria</taxon>
    </lineage>
</organism>
<dbReference type="InterPro" id="IPR016024">
    <property type="entry name" value="ARM-type_fold"/>
</dbReference>
<gene>
    <name evidence="1" type="ORF">C9374_013000</name>
</gene>
<accession>A0AA88GCF1</accession>
<comment type="caution">
    <text evidence="1">The sequence shown here is derived from an EMBL/GenBank/DDBJ whole genome shotgun (WGS) entry which is preliminary data.</text>
</comment>
<name>A0AA88GCF1_NAELO</name>
<dbReference type="Proteomes" id="UP000816034">
    <property type="component" value="Unassembled WGS sequence"/>
</dbReference>
<evidence type="ECO:0000313" key="1">
    <source>
        <dbReference type="EMBL" id="KAG2372970.1"/>
    </source>
</evidence>
<reference evidence="1 2" key="1">
    <citation type="journal article" date="2018" name="BMC Genomics">
        <title>The genome of Naegleria lovaniensis, the basis for a comparative approach to unravel pathogenicity factors of the human pathogenic amoeba N. fowleri.</title>
        <authorList>
            <person name="Liechti N."/>
            <person name="Schurch N."/>
            <person name="Bruggmann R."/>
            <person name="Wittwer M."/>
        </authorList>
    </citation>
    <scope>NUCLEOTIDE SEQUENCE [LARGE SCALE GENOMIC DNA]</scope>
    <source>
        <strain evidence="1 2">ATCC 30569</strain>
    </source>
</reference>